<reference evidence="2 3" key="1">
    <citation type="submission" date="2022-07" db="EMBL/GenBank/DDBJ databases">
        <title>Genome-wide signatures of adaptation to extreme environments.</title>
        <authorList>
            <person name="Cho C.H."/>
            <person name="Yoon H.S."/>
        </authorList>
    </citation>
    <scope>NUCLEOTIDE SEQUENCE [LARGE SCALE GENOMIC DNA]</scope>
    <source>
        <strain evidence="2 3">DBV 063 E5</strain>
    </source>
</reference>
<dbReference type="Pfam" id="PF01918">
    <property type="entry name" value="Alba"/>
    <property type="match status" value="1"/>
</dbReference>
<organism evidence="2 3">
    <name type="scientific">Cyanidium caldarium</name>
    <name type="common">Red alga</name>
    <dbReference type="NCBI Taxonomy" id="2771"/>
    <lineage>
        <taxon>Eukaryota</taxon>
        <taxon>Rhodophyta</taxon>
        <taxon>Bangiophyceae</taxon>
        <taxon>Cyanidiales</taxon>
        <taxon>Cyanidiaceae</taxon>
        <taxon>Cyanidium</taxon>
    </lineage>
</organism>
<gene>
    <name evidence="2" type="ORF">CDCA_CDCA02G0509</name>
</gene>
<comment type="caution">
    <text evidence="2">The sequence shown here is derived from an EMBL/GenBank/DDBJ whole genome shotgun (WGS) entry which is preliminary data.</text>
</comment>
<evidence type="ECO:0000313" key="3">
    <source>
        <dbReference type="Proteomes" id="UP001301350"/>
    </source>
</evidence>
<dbReference type="GO" id="GO:0003676">
    <property type="term" value="F:nucleic acid binding"/>
    <property type="evidence" value="ECO:0007669"/>
    <property type="project" value="InterPro"/>
</dbReference>
<dbReference type="EMBL" id="JANCYW010000002">
    <property type="protein sequence ID" value="KAK4534484.1"/>
    <property type="molecule type" value="Genomic_DNA"/>
</dbReference>
<dbReference type="InterPro" id="IPR002775">
    <property type="entry name" value="DNA/RNA-bd_Alba-like"/>
</dbReference>
<dbReference type="SUPFAM" id="SSF82704">
    <property type="entry name" value="AlbA-like"/>
    <property type="match status" value="1"/>
</dbReference>
<evidence type="ECO:0000259" key="1">
    <source>
        <dbReference type="Pfam" id="PF01918"/>
    </source>
</evidence>
<sequence>MGTEGLVEPGAVTCADAGRGAEAQSGRSQPSPPEVLVVEVDRKHPTAFYLNKLRRHFAQRYAGGPGSAVAPERSVQVVGVGPALCKAVAVAEQLKRVVPDLWQWTDIGTVQRGGRAGHGTRREPPTDAAPVAPAVFITLRTSLGDTAPMSSSGRPYQRPLTEREQSAILRCMYRASAGNTGDR</sequence>
<name>A0AAV9IQR8_CYACA</name>
<evidence type="ECO:0000313" key="2">
    <source>
        <dbReference type="EMBL" id="KAK4534484.1"/>
    </source>
</evidence>
<dbReference type="Proteomes" id="UP001301350">
    <property type="component" value="Unassembled WGS sequence"/>
</dbReference>
<protein>
    <recommendedName>
        <fullName evidence="1">DNA/RNA-binding protein Alba-like domain-containing protein</fullName>
    </recommendedName>
</protein>
<dbReference type="InterPro" id="IPR036882">
    <property type="entry name" value="Alba-like_dom_sf"/>
</dbReference>
<keyword evidence="3" id="KW-1185">Reference proteome</keyword>
<feature type="domain" description="DNA/RNA-binding protein Alba-like" evidence="1">
    <location>
        <begin position="37"/>
        <end position="109"/>
    </location>
</feature>
<accession>A0AAV9IQR8</accession>
<dbReference type="AlphaFoldDB" id="A0AAV9IQR8"/>
<proteinExistence type="predicted"/>